<dbReference type="GO" id="GO:0009959">
    <property type="term" value="P:negative gravitropism"/>
    <property type="evidence" value="ECO:0007669"/>
    <property type="project" value="InterPro"/>
</dbReference>
<dbReference type="OMA" id="MFDAFHF"/>
<dbReference type="PANTHER" id="PTHR31161">
    <property type="entry name" value="PROTEIN GRAVITROPIC IN THE LIGHT 1"/>
    <property type="match status" value="1"/>
</dbReference>
<gene>
    <name evidence="3" type="ORF">TRIUR3_18676</name>
</gene>
<organism evidence="3">
    <name type="scientific">Triticum urartu</name>
    <name type="common">Red wild einkorn</name>
    <name type="synonym">Crithodium urartu</name>
    <dbReference type="NCBI Taxonomy" id="4572"/>
    <lineage>
        <taxon>Eukaryota</taxon>
        <taxon>Viridiplantae</taxon>
        <taxon>Streptophyta</taxon>
        <taxon>Embryophyta</taxon>
        <taxon>Tracheophyta</taxon>
        <taxon>Spermatophyta</taxon>
        <taxon>Magnoliopsida</taxon>
        <taxon>Liliopsida</taxon>
        <taxon>Poales</taxon>
        <taxon>Poaceae</taxon>
        <taxon>BOP clade</taxon>
        <taxon>Pooideae</taxon>
        <taxon>Triticodae</taxon>
        <taxon>Triticeae</taxon>
        <taxon>Triticinae</taxon>
        <taxon>Triticum</taxon>
    </lineage>
</organism>
<dbReference type="Pfam" id="PF24994">
    <property type="entry name" value="GIL1_IRKI_C"/>
    <property type="match status" value="1"/>
</dbReference>
<evidence type="ECO:0000259" key="2">
    <source>
        <dbReference type="Pfam" id="PF24994"/>
    </source>
</evidence>
<dbReference type="InterPro" id="IPR040225">
    <property type="entry name" value="GIL1-like"/>
</dbReference>
<evidence type="ECO:0000313" key="3">
    <source>
        <dbReference type="EMBL" id="EMS52314.1"/>
    </source>
</evidence>
<accession>M7ZW08</accession>
<dbReference type="eggNOG" id="ENOG502QRHA">
    <property type="taxonomic scope" value="Eukaryota"/>
</dbReference>
<reference evidence="3" key="1">
    <citation type="journal article" date="2013" name="Nature">
        <title>Draft genome of the wheat A-genome progenitor Triticum urartu.</title>
        <authorList>
            <person name="Ling H.Q."/>
            <person name="Zhao S."/>
            <person name="Liu D."/>
            <person name="Wang J."/>
            <person name="Sun H."/>
            <person name="Zhang C."/>
            <person name="Fan H."/>
            <person name="Li D."/>
            <person name="Dong L."/>
            <person name="Tao Y."/>
            <person name="Gao C."/>
            <person name="Wu H."/>
            <person name="Li Y."/>
            <person name="Cui Y."/>
            <person name="Guo X."/>
            <person name="Zheng S."/>
            <person name="Wang B."/>
            <person name="Yu K."/>
            <person name="Liang Q."/>
            <person name="Yang W."/>
            <person name="Lou X."/>
            <person name="Chen J."/>
            <person name="Feng M."/>
            <person name="Jian J."/>
            <person name="Zhang X."/>
            <person name="Luo G."/>
            <person name="Jiang Y."/>
            <person name="Liu J."/>
            <person name="Wang Z."/>
            <person name="Sha Y."/>
            <person name="Zhang B."/>
            <person name="Wu H."/>
            <person name="Tang D."/>
            <person name="Shen Q."/>
            <person name="Xue P."/>
            <person name="Zou S."/>
            <person name="Wang X."/>
            <person name="Liu X."/>
            <person name="Wang F."/>
            <person name="Yang Y."/>
            <person name="An X."/>
            <person name="Dong Z."/>
            <person name="Zhang K."/>
            <person name="Zhang X."/>
            <person name="Luo M.C."/>
            <person name="Dvorak J."/>
            <person name="Tong Y."/>
            <person name="Wang J."/>
            <person name="Yang H."/>
            <person name="Li Z."/>
            <person name="Wang D."/>
            <person name="Zhang A."/>
            <person name="Wang J."/>
        </authorList>
    </citation>
    <scope>NUCLEOTIDE SEQUENCE</scope>
</reference>
<dbReference type="EMBL" id="KD209448">
    <property type="protein sequence ID" value="EMS52314.1"/>
    <property type="molecule type" value="Genomic_DNA"/>
</dbReference>
<feature type="domain" description="DUF641" evidence="1">
    <location>
        <begin position="62"/>
        <end position="124"/>
    </location>
</feature>
<sequence>MALRLVVHRHARKAPRHPCRIISKRFGRNRVRVRSCRRDCWCHYRRVFGSIANVRPLLSCGERDAAAAGNTALSAHAEEQRHLLKTYQITARKLEAELRTKDAELDRAKGSLDAELRAERAMEVRLHPGRTLASLDELHVSGLNPTHFLTALRHAVKSIRSFSKSMLSSMQAAGGDLTAAAAAVHPGVPLRRAGDAKFVFESYVAMKMFANFHRRAFNFSFLDERGFYERRRFFEEFTELKAAPASVFLDVRNGRWSGFGKFLRAKYLSLVHARMETAFFGRQEQRGIVSAGPGFPESSWFAEFAEMARRVWLLHCLFYAFDGGEEEDGASIFQVRTGARFAEVYMESVNEGRTEDAFCTAAEDRTVGFTVFLYLPGILAQCQVLISYAAFHFMSILFLMVYHQI</sequence>
<dbReference type="InterPro" id="IPR006943">
    <property type="entry name" value="DUF641_pln"/>
</dbReference>
<evidence type="ECO:0000259" key="1">
    <source>
        <dbReference type="Pfam" id="PF04859"/>
    </source>
</evidence>
<name>M7ZW08_TRIUA</name>
<dbReference type="GO" id="GO:0009639">
    <property type="term" value="P:response to red or far red light"/>
    <property type="evidence" value="ECO:0007669"/>
    <property type="project" value="InterPro"/>
</dbReference>
<dbReference type="Pfam" id="PF04859">
    <property type="entry name" value="DUF641"/>
    <property type="match status" value="1"/>
</dbReference>
<dbReference type="STRING" id="4572.M7ZW08"/>
<feature type="domain" description="GIL1/IRKI C-terminal" evidence="2">
    <location>
        <begin position="332"/>
        <end position="372"/>
    </location>
</feature>
<dbReference type="InterPro" id="IPR056813">
    <property type="entry name" value="GIL1_IRKI_C"/>
</dbReference>
<dbReference type="AlphaFoldDB" id="M7ZW08"/>
<proteinExistence type="predicted"/>
<protein>
    <submittedName>
        <fullName evidence="3">Uncharacterized protein</fullName>
    </submittedName>
</protein>